<sequence length="206" mass="22707">MTYELLLWRSDHPVTREEAEAIGESGAEPTPVIGEFVVELRRLHSDVQVTETGVGGRFARVEMADDRADQVSTDVYAIAQGHGLIVWDPVRGLVHNIAPVGVYQGMQLHTGDGMIVIDPDLGLVRDVLTRLGTGNPFAALVVFGHHFVQVSPEDGAYELEYKDGARGELYRARVPELAEVQRAFHEYANDDRGFLDSHTWANVTTG</sequence>
<name>A0A3M2MFN0_9ACTN</name>
<evidence type="ECO:0000313" key="1">
    <source>
        <dbReference type="EMBL" id="RMI47673.1"/>
    </source>
</evidence>
<gene>
    <name evidence="1" type="ORF">EBO15_01905</name>
</gene>
<dbReference type="Proteomes" id="UP000282674">
    <property type="component" value="Unassembled WGS sequence"/>
</dbReference>
<protein>
    <submittedName>
        <fullName evidence="1">Uncharacterized protein</fullName>
    </submittedName>
</protein>
<dbReference type="OrthoDB" id="3390084at2"/>
<dbReference type="AlphaFoldDB" id="A0A3M2MFN0"/>
<accession>A0A3M2MFN0</accession>
<dbReference type="RefSeq" id="WP_122192522.1">
    <property type="nucleotide sequence ID" value="NZ_JBHSKC010000016.1"/>
</dbReference>
<dbReference type="EMBL" id="RFFG01000002">
    <property type="protein sequence ID" value="RMI47673.1"/>
    <property type="molecule type" value="Genomic_DNA"/>
</dbReference>
<organism evidence="1 2">
    <name type="scientific">Actinomadura harenae</name>
    <dbReference type="NCBI Taxonomy" id="2483351"/>
    <lineage>
        <taxon>Bacteria</taxon>
        <taxon>Bacillati</taxon>
        <taxon>Actinomycetota</taxon>
        <taxon>Actinomycetes</taxon>
        <taxon>Streptosporangiales</taxon>
        <taxon>Thermomonosporaceae</taxon>
        <taxon>Actinomadura</taxon>
    </lineage>
</organism>
<comment type="caution">
    <text evidence="1">The sequence shown here is derived from an EMBL/GenBank/DDBJ whole genome shotgun (WGS) entry which is preliminary data.</text>
</comment>
<reference evidence="1 2" key="1">
    <citation type="submission" date="2018-10" db="EMBL/GenBank/DDBJ databases">
        <title>Isolation from soil.</title>
        <authorList>
            <person name="Hu J."/>
        </authorList>
    </citation>
    <scope>NUCLEOTIDE SEQUENCE [LARGE SCALE GENOMIC DNA]</scope>
    <source>
        <strain evidence="1 2">NEAU-Ht49</strain>
    </source>
</reference>
<proteinExistence type="predicted"/>
<evidence type="ECO:0000313" key="2">
    <source>
        <dbReference type="Proteomes" id="UP000282674"/>
    </source>
</evidence>
<keyword evidence="2" id="KW-1185">Reference proteome</keyword>